<reference evidence="1" key="2">
    <citation type="journal article" date="2015" name="Fish Shellfish Immunol.">
        <title>Early steps in the European eel (Anguilla anguilla)-Vibrio vulnificus interaction in the gills: Role of the RtxA13 toxin.</title>
        <authorList>
            <person name="Callol A."/>
            <person name="Pajuelo D."/>
            <person name="Ebbesson L."/>
            <person name="Teles M."/>
            <person name="MacKenzie S."/>
            <person name="Amaro C."/>
        </authorList>
    </citation>
    <scope>NUCLEOTIDE SEQUENCE</scope>
</reference>
<name>A0A0E9RIH5_ANGAN</name>
<proteinExistence type="predicted"/>
<organism evidence="1">
    <name type="scientific">Anguilla anguilla</name>
    <name type="common">European freshwater eel</name>
    <name type="synonym">Muraena anguilla</name>
    <dbReference type="NCBI Taxonomy" id="7936"/>
    <lineage>
        <taxon>Eukaryota</taxon>
        <taxon>Metazoa</taxon>
        <taxon>Chordata</taxon>
        <taxon>Craniata</taxon>
        <taxon>Vertebrata</taxon>
        <taxon>Euteleostomi</taxon>
        <taxon>Actinopterygii</taxon>
        <taxon>Neopterygii</taxon>
        <taxon>Teleostei</taxon>
        <taxon>Anguilliformes</taxon>
        <taxon>Anguillidae</taxon>
        <taxon>Anguilla</taxon>
    </lineage>
</organism>
<dbReference type="AlphaFoldDB" id="A0A0E9RIH5"/>
<reference evidence="1" key="1">
    <citation type="submission" date="2014-11" db="EMBL/GenBank/DDBJ databases">
        <authorList>
            <person name="Amaro Gonzalez C."/>
        </authorList>
    </citation>
    <scope>NUCLEOTIDE SEQUENCE</scope>
</reference>
<evidence type="ECO:0000313" key="1">
    <source>
        <dbReference type="EMBL" id="JAH28889.1"/>
    </source>
</evidence>
<protein>
    <submittedName>
        <fullName evidence="1">Uncharacterized protein</fullName>
    </submittedName>
</protein>
<accession>A0A0E9RIH5</accession>
<dbReference type="EMBL" id="GBXM01079688">
    <property type="protein sequence ID" value="JAH28889.1"/>
    <property type="molecule type" value="Transcribed_RNA"/>
</dbReference>
<sequence>MDWHMSVPSVYILLYGTQSC</sequence>